<dbReference type="RefSeq" id="WP_175605721.1">
    <property type="nucleotide sequence ID" value="NZ_JABWGO010000015.1"/>
</dbReference>
<protein>
    <submittedName>
        <fullName evidence="1">DUF742 domain-containing protein</fullName>
    </submittedName>
</protein>
<keyword evidence="2" id="KW-1185">Reference proteome</keyword>
<proteinExistence type="predicted"/>
<comment type="caution">
    <text evidence="1">The sequence shown here is derived from an EMBL/GenBank/DDBJ whole genome shotgun (WGS) entry which is preliminary data.</text>
</comment>
<dbReference type="EMBL" id="JABWGO010000015">
    <property type="protein sequence ID" value="NUW46258.1"/>
    <property type="molecule type" value="Genomic_DNA"/>
</dbReference>
<name>A0A7Y6IYB7_9ACTN</name>
<reference evidence="1 2" key="1">
    <citation type="submission" date="2020-06" db="EMBL/GenBank/DDBJ databases">
        <authorList>
            <person name="Chanama M."/>
        </authorList>
    </citation>
    <scope>NUCLEOTIDE SEQUENCE [LARGE SCALE GENOMIC DNA]</scope>
    <source>
        <strain evidence="1 2">TBRC6557</strain>
    </source>
</reference>
<sequence length="124" mass="13124">MTETPQWLDDAAGPVVRPYALIQGRTRSSGDAFDLVATVTVVREPSGEAAGELGPEQRLILRAARSPISVADVAVELDLPIGVVRVLLGDLRDNGLISVTSPSAARQRSNEGILKEVINGLRAL</sequence>
<gene>
    <name evidence="1" type="ORF">HT134_40010</name>
</gene>
<dbReference type="AlphaFoldDB" id="A0A7Y6IYB7"/>
<evidence type="ECO:0000313" key="2">
    <source>
        <dbReference type="Proteomes" id="UP000546126"/>
    </source>
</evidence>
<dbReference type="PANTHER" id="PTHR36221:SF1">
    <property type="entry name" value="DUF742 DOMAIN-CONTAINING PROTEIN"/>
    <property type="match status" value="1"/>
</dbReference>
<dbReference type="Proteomes" id="UP000546126">
    <property type="component" value="Unassembled WGS sequence"/>
</dbReference>
<dbReference type="PANTHER" id="PTHR36221">
    <property type="entry name" value="DUF742 DOMAIN-CONTAINING PROTEIN"/>
    <property type="match status" value="1"/>
</dbReference>
<dbReference type="InterPro" id="IPR007995">
    <property type="entry name" value="DUF742"/>
</dbReference>
<dbReference type="Pfam" id="PF05331">
    <property type="entry name" value="DUF742"/>
    <property type="match status" value="1"/>
</dbReference>
<evidence type="ECO:0000313" key="1">
    <source>
        <dbReference type="EMBL" id="NUW46258.1"/>
    </source>
</evidence>
<accession>A0A7Y6IYB7</accession>
<organism evidence="1 2">
    <name type="scientific">Nonomuraea rhodomycinica</name>
    <dbReference type="NCBI Taxonomy" id="1712872"/>
    <lineage>
        <taxon>Bacteria</taxon>
        <taxon>Bacillati</taxon>
        <taxon>Actinomycetota</taxon>
        <taxon>Actinomycetes</taxon>
        <taxon>Streptosporangiales</taxon>
        <taxon>Streptosporangiaceae</taxon>
        <taxon>Nonomuraea</taxon>
    </lineage>
</organism>